<dbReference type="EMBL" id="JWZX01003134">
    <property type="protein sequence ID" value="KOO24020.1"/>
    <property type="molecule type" value="Genomic_DNA"/>
</dbReference>
<gene>
    <name evidence="2" type="ORF">Ctob_001585</name>
</gene>
<dbReference type="InterPro" id="IPR051026">
    <property type="entry name" value="PI/PC_transfer"/>
</dbReference>
<accession>A0A0M0JC30</accession>
<dbReference type="InterPro" id="IPR036865">
    <property type="entry name" value="CRAL-TRIO_dom_sf"/>
</dbReference>
<dbReference type="OrthoDB" id="1434354at2759"/>
<sequence length="329" mass="35624">MRSATRAAVVDITCRVPSGEPLVVKPSQAPVGSLDSSLVPLIVELRKMLSNDVKENGDAAAHIDDFTLARFLIARECKLAGAERMFRETMKWRVSRSINQIRRDLHPLGTHAEGSPGAVRAAARREHFFAGFGGHARDGSPFFIERLGRFDVAGVNRDKAVFNFMMDCYVGYLETAFSACRVASAHSGRMTRAHSIVDASGVSLSTMANVRVIKEVAKIGTSYYPEIMRKVTIVNLPWAFAAVWKLVAPLLPEQTRQKVAIYGSDFLPALLDDIDEADLPAFLGGKKDDAELSVPRAAPIPAELGPKLAAAAATLPYGPHVSLVVDVDG</sequence>
<dbReference type="Pfam" id="PF00650">
    <property type="entry name" value="CRAL_TRIO"/>
    <property type="match status" value="1"/>
</dbReference>
<dbReference type="Proteomes" id="UP000037460">
    <property type="component" value="Unassembled WGS sequence"/>
</dbReference>
<dbReference type="CDD" id="cd00170">
    <property type="entry name" value="SEC14"/>
    <property type="match status" value="1"/>
</dbReference>
<dbReference type="PANTHER" id="PTHR45657:SF1">
    <property type="entry name" value="CRAL-TRIO DOMAIN-CONTAINING PROTEIN YKL091C-RELATED"/>
    <property type="match status" value="1"/>
</dbReference>
<dbReference type="SUPFAM" id="SSF52087">
    <property type="entry name" value="CRAL/TRIO domain"/>
    <property type="match status" value="1"/>
</dbReference>
<evidence type="ECO:0000313" key="3">
    <source>
        <dbReference type="Proteomes" id="UP000037460"/>
    </source>
</evidence>
<dbReference type="Gene3D" id="3.40.525.10">
    <property type="entry name" value="CRAL-TRIO lipid binding domain"/>
    <property type="match status" value="1"/>
</dbReference>
<organism evidence="2 3">
    <name type="scientific">Chrysochromulina tobinii</name>
    <dbReference type="NCBI Taxonomy" id="1460289"/>
    <lineage>
        <taxon>Eukaryota</taxon>
        <taxon>Haptista</taxon>
        <taxon>Haptophyta</taxon>
        <taxon>Prymnesiophyceae</taxon>
        <taxon>Prymnesiales</taxon>
        <taxon>Chrysochromulinaceae</taxon>
        <taxon>Chrysochromulina</taxon>
    </lineage>
</organism>
<feature type="domain" description="CRAL-TRIO" evidence="1">
    <location>
        <begin position="120"/>
        <end position="291"/>
    </location>
</feature>
<dbReference type="SUPFAM" id="SSF46938">
    <property type="entry name" value="CRAL/TRIO N-terminal domain"/>
    <property type="match status" value="1"/>
</dbReference>
<protein>
    <submittedName>
        <fullName evidence="2">CRAL N-terminus family protein</fullName>
    </submittedName>
</protein>
<proteinExistence type="predicted"/>
<evidence type="ECO:0000313" key="2">
    <source>
        <dbReference type="EMBL" id="KOO24020.1"/>
    </source>
</evidence>
<dbReference type="PANTHER" id="PTHR45657">
    <property type="entry name" value="CRAL-TRIO DOMAIN-CONTAINING PROTEIN YKL091C-RELATED"/>
    <property type="match status" value="1"/>
</dbReference>
<dbReference type="InterPro" id="IPR001251">
    <property type="entry name" value="CRAL-TRIO_dom"/>
</dbReference>
<keyword evidence="3" id="KW-1185">Reference proteome</keyword>
<dbReference type="SMART" id="SM00516">
    <property type="entry name" value="SEC14"/>
    <property type="match status" value="1"/>
</dbReference>
<reference evidence="3" key="1">
    <citation type="journal article" date="2015" name="PLoS Genet.">
        <title>Genome Sequence and Transcriptome Analyses of Chrysochromulina tobin: Metabolic Tools for Enhanced Algal Fitness in the Prominent Order Prymnesiales (Haptophyceae).</title>
        <authorList>
            <person name="Hovde B.T."/>
            <person name="Deodato C.R."/>
            <person name="Hunsperger H.M."/>
            <person name="Ryken S.A."/>
            <person name="Yost W."/>
            <person name="Jha R.K."/>
            <person name="Patterson J."/>
            <person name="Monnat R.J. Jr."/>
            <person name="Barlow S.B."/>
            <person name="Starkenburg S.R."/>
            <person name="Cattolico R.A."/>
        </authorList>
    </citation>
    <scope>NUCLEOTIDE SEQUENCE</scope>
    <source>
        <strain evidence="3">CCMP291</strain>
    </source>
</reference>
<dbReference type="AlphaFoldDB" id="A0A0M0JC30"/>
<evidence type="ECO:0000259" key="1">
    <source>
        <dbReference type="PROSITE" id="PS50191"/>
    </source>
</evidence>
<name>A0A0M0JC30_9EUKA</name>
<dbReference type="PROSITE" id="PS50191">
    <property type="entry name" value="CRAL_TRIO"/>
    <property type="match status" value="1"/>
</dbReference>
<comment type="caution">
    <text evidence="2">The sequence shown here is derived from an EMBL/GenBank/DDBJ whole genome shotgun (WGS) entry which is preliminary data.</text>
</comment>
<dbReference type="InterPro" id="IPR036273">
    <property type="entry name" value="CRAL/TRIO_N_dom_sf"/>
</dbReference>